<evidence type="ECO:0000313" key="2">
    <source>
        <dbReference type="EMBL" id="KAK8381007.1"/>
    </source>
</evidence>
<comment type="caution">
    <text evidence="2">The sequence shown here is derived from an EMBL/GenBank/DDBJ whole genome shotgun (WGS) entry which is preliminary data.</text>
</comment>
<name>A0AAW0T3X7_SCYPA</name>
<protein>
    <submittedName>
        <fullName evidence="2">Uncharacterized protein</fullName>
    </submittedName>
</protein>
<feature type="compositionally biased region" description="Low complexity" evidence="1">
    <location>
        <begin position="298"/>
        <end position="308"/>
    </location>
</feature>
<organism evidence="2 3">
    <name type="scientific">Scylla paramamosain</name>
    <name type="common">Mud crab</name>
    <dbReference type="NCBI Taxonomy" id="85552"/>
    <lineage>
        <taxon>Eukaryota</taxon>
        <taxon>Metazoa</taxon>
        <taxon>Ecdysozoa</taxon>
        <taxon>Arthropoda</taxon>
        <taxon>Crustacea</taxon>
        <taxon>Multicrustacea</taxon>
        <taxon>Malacostraca</taxon>
        <taxon>Eumalacostraca</taxon>
        <taxon>Eucarida</taxon>
        <taxon>Decapoda</taxon>
        <taxon>Pleocyemata</taxon>
        <taxon>Brachyura</taxon>
        <taxon>Eubrachyura</taxon>
        <taxon>Portunoidea</taxon>
        <taxon>Portunidae</taxon>
        <taxon>Portuninae</taxon>
        <taxon>Scylla</taxon>
    </lineage>
</organism>
<sequence>MMELTGLHLGQARELCLMTDCREGRHCASLPDDRCYLPGDSVTDESEATGWVFLQSIPTVGAFPCTEHRQAAPERHEYVREEGSTSNAMGDFQALTGLPGPAVEPETLPFWRHSQLSPVPLTAGRLCHCMLPKRPLGVKEGRSTSNTMVDLEVLTGLLGLAVEPGTHSLSGSIGSCHFCHSLLEDCVTVCYKRKKRSTSNIMGDLQAFTGLPGPAVEPGTLSGSIHSCHQCQSLLEYCHSRRPLSISGIEQELEITVSTIIESEDSDVLGSDDAGDRGTSTTTATTDDEVLSPPKPEQPAQQSAQPEPVAGPSTPGPTFPCTEHRQAAPERHEYVREEGSTSNAMGDFQALTGLPGPAVEPETLPFWRHSQLSPVPLTAGRLCHCMLPKEGVQATQWLTWKYSLAS</sequence>
<gene>
    <name evidence="2" type="ORF">O3P69_008139</name>
</gene>
<reference evidence="2 3" key="1">
    <citation type="submission" date="2023-03" db="EMBL/GenBank/DDBJ databases">
        <title>High-quality genome of Scylla paramamosain provides insights in environmental adaptation.</title>
        <authorList>
            <person name="Zhang L."/>
        </authorList>
    </citation>
    <scope>NUCLEOTIDE SEQUENCE [LARGE SCALE GENOMIC DNA]</scope>
    <source>
        <strain evidence="2">LZ_2023a</strain>
        <tissue evidence="2">Muscle</tissue>
    </source>
</reference>
<accession>A0AAW0T3X7</accession>
<dbReference type="AlphaFoldDB" id="A0AAW0T3X7"/>
<dbReference type="Proteomes" id="UP001487740">
    <property type="component" value="Unassembled WGS sequence"/>
</dbReference>
<feature type="compositionally biased region" description="Basic and acidic residues" evidence="1">
    <location>
        <begin position="322"/>
        <end position="339"/>
    </location>
</feature>
<evidence type="ECO:0000313" key="3">
    <source>
        <dbReference type="Proteomes" id="UP001487740"/>
    </source>
</evidence>
<dbReference type="EMBL" id="JARAKH010000041">
    <property type="protein sequence ID" value="KAK8381007.1"/>
    <property type="molecule type" value="Genomic_DNA"/>
</dbReference>
<proteinExistence type="predicted"/>
<feature type="region of interest" description="Disordered" evidence="1">
    <location>
        <begin position="264"/>
        <end position="355"/>
    </location>
</feature>
<keyword evidence="3" id="KW-1185">Reference proteome</keyword>
<evidence type="ECO:0000256" key="1">
    <source>
        <dbReference type="SAM" id="MobiDB-lite"/>
    </source>
</evidence>